<organism evidence="1 2">
    <name type="scientific">Bradyrhizobium zhanjiangense</name>
    <dbReference type="NCBI Taxonomy" id="1325107"/>
    <lineage>
        <taxon>Bacteria</taxon>
        <taxon>Pseudomonadati</taxon>
        <taxon>Pseudomonadota</taxon>
        <taxon>Alphaproteobacteria</taxon>
        <taxon>Hyphomicrobiales</taxon>
        <taxon>Nitrobacteraceae</taxon>
        <taxon>Bradyrhizobium</taxon>
    </lineage>
</organism>
<reference evidence="1 2" key="1">
    <citation type="submission" date="2018-11" db="EMBL/GenBank/DDBJ databases">
        <title>Bradyrhizobium sp. nov., isolated from effective nodules of peanut in China.</title>
        <authorList>
            <person name="Li Y."/>
        </authorList>
    </citation>
    <scope>NUCLEOTIDE SEQUENCE [LARGE SCALE GENOMIC DNA]</scope>
    <source>
        <strain evidence="1 2">CCBAU 51770</strain>
    </source>
</reference>
<evidence type="ECO:0000313" key="1">
    <source>
        <dbReference type="EMBL" id="RXG97361.1"/>
    </source>
</evidence>
<name>A0A4Q0QNR7_9BRAD</name>
<protein>
    <submittedName>
        <fullName evidence="1">Uncharacterized protein</fullName>
    </submittedName>
</protein>
<comment type="caution">
    <text evidence="1">The sequence shown here is derived from an EMBL/GenBank/DDBJ whole genome shotgun (WGS) entry which is preliminary data.</text>
</comment>
<gene>
    <name evidence="1" type="ORF">EAS61_15310</name>
</gene>
<evidence type="ECO:0000313" key="2">
    <source>
        <dbReference type="Proteomes" id="UP000290174"/>
    </source>
</evidence>
<accession>A0A4Q0QNR7</accession>
<dbReference type="AlphaFoldDB" id="A0A4Q0QNR7"/>
<sequence>MQEDGKFELLTEEQAALGERALETWSRFLLGRYKHAGEFELHIITFGEIETTSLSVSTPNINRYLTRAIDMDLASNSSTCFSYSKLGPFAIFGFVQSHPGQWRGTKIPNGAGWFQPHTITVPKQLWDYLNDRALHVRRALESISPTQQQKIADTIRANPERFLQSGLLRAMQRDVEMFGSDAFSNYIDDTLRRKTTDV</sequence>
<proteinExistence type="predicted"/>
<dbReference type="EMBL" id="RKMK01000011">
    <property type="protein sequence ID" value="RXG97361.1"/>
    <property type="molecule type" value="Genomic_DNA"/>
</dbReference>
<dbReference type="Proteomes" id="UP000290174">
    <property type="component" value="Unassembled WGS sequence"/>
</dbReference>